<dbReference type="AlphaFoldDB" id="A0A0W8E6A0"/>
<dbReference type="Gene3D" id="3.10.450.50">
    <property type="match status" value="1"/>
</dbReference>
<sequence length="142" mass="16442">MGNEKRENLIIKLAMNFDNDLESKNLEKLPAYFSDDCQIELLGRTLKGREGIGEWLAWLFDNYDELRFVIINVIVKGNILFEEYAFSAVTSDGTKIQSRQAEVIEFDQCNKIRNLRLYFDRIDFAGNLLQHSVSKQEAATIK</sequence>
<protein>
    <recommendedName>
        <fullName evidence="1">SnoaL-like domain-containing protein</fullName>
    </recommendedName>
</protein>
<dbReference type="EMBL" id="LNQE01001865">
    <property type="protein sequence ID" value="KUG03926.1"/>
    <property type="molecule type" value="Genomic_DNA"/>
</dbReference>
<name>A0A0W8E6A0_9ZZZZ</name>
<reference evidence="2" key="1">
    <citation type="journal article" date="2015" name="Proc. Natl. Acad. Sci. U.S.A.">
        <title>Networks of energetic and metabolic interactions define dynamics in microbial communities.</title>
        <authorList>
            <person name="Embree M."/>
            <person name="Liu J.K."/>
            <person name="Al-Bassam M.M."/>
            <person name="Zengler K."/>
        </authorList>
    </citation>
    <scope>NUCLEOTIDE SEQUENCE</scope>
</reference>
<organism evidence="2">
    <name type="scientific">hydrocarbon metagenome</name>
    <dbReference type="NCBI Taxonomy" id="938273"/>
    <lineage>
        <taxon>unclassified sequences</taxon>
        <taxon>metagenomes</taxon>
        <taxon>ecological metagenomes</taxon>
    </lineage>
</organism>
<evidence type="ECO:0000313" key="2">
    <source>
        <dbReference type="EMBL" id="KUG03926.1"/>
    </source>
</evidence>
<comment type="caution">
    <text evidence="2">The sequence shown here is derived from an EMBL/GenBank/DDBJ whole genome shotgun (WGS) entry which is preliminary data.</text>
</comment>
<evidence type="ECO:0000259" key="1">
    <source>
        <dbReference type="Pfam" id="PF12680"/>
    </source>
</evidence>
<accession>A0A0W8E6A0</accession>
<dbReference type="SUPFAM" id="SSF54427">
    <property type="entry name" value="NTF2-like"/>
    <property type="match status" value="1"/>
</dbReference>
<dbReference type="Pfam" id="PF12680">
    <property type="entry name" value="SnoaL_2"/>
    <property type="match status" value="1"/>
</dbReference>
<feature type="domain" description="SnoaL-like" evidence="1">
    <location>
        <begin position="21"/>
        <end position="112"/>
    </location>
</feature>
<dbReference type="InterPro" id="IPR032710">
    <property type="entry name" value="NTF2-like_dom_sf"/>
</dbReference>
<gene>
    <name evidence="2" type="ORF">ASZ90_018706</name>
</gene>
<proteinExistence type="predicted"/>
<dbReference type="InterPro" id="IPR037401">
    <property type="entry name" value="SnoaL-like"/>
</dbReference>